<dbReference type="OrthoDB" id="5983686at2"/>
<sequence>MSAASPFRRRIALLLVLSTMLPLAGCSSMGTLRAFLGGTVVVTDAELQQRFDRRFPRDFELGGGIATLTLEQPQSRLQDDQLWLAFDVQATVAGLRVGPRGHFALVSGLRFDPDSQALYLHEPRLTRLDLPRMPGLPAGEELLALGDALLAEYARNEPVYVLSERRQSQVPLGRSVYRVDIENGRIVIGVTR</sequence>
<evidence type="ECO:0000313" key="2">
    <source>
        <dbReference type="Proteomes" id="UP000033067"/>
    </source>
</evidence>
<dbReference type="Proteomes" id="UP000033067">
    <property type="component" value="Chromosome"/>
</dbReference>
<gene>
    <name evidence="1" type="ORF">WQ53_04850</name>
</gene>
<dbReference type="RefSeq" id="WP_052630959.1">
    <property type="nucleotide sequence ID" value="NZ_CP011144.1"/>
</dbReference>
<protein>
    <recommendedName>
        <fullName evidence="3">DUF1439 domain-containing protein</fullName>
    </recommendedName>
</protein>
<dbReference type="Pfam" id="PF07273">
    <property type="entry name" value="DUF1439"/>
    <property type="match status" value="1"/>
</dbReference>
<evidence type="ECO:0000313" key="1">
    <source>
        <dbReference type="EMBL" id="AKC86202.1"/>
    </source>
</evidence>
<dbReference type="KEGG" id="psuw:WQ53_04850"/>
<dbReference type="Gene3D" id="3.15.10.40">
    <property type="entry name" value="Uncharacterised protein PF07273, DUF1439"/>
    <property type="match status" value="1"/>
</dbReference>
<name>A0A0E3Z0T8_9GAMM</name>
<dbReference type="PATRIC" id="fig|314722.6.peg.1017"/>
<evidence type="ECO:0008006" key="3">
    <source>
        <dbReference type="Google" id="ProtNLM"/>
    </source>
</evidence>
<organism evidence="1 2">
    <name type="scientific">Pseudoxanthomonas suwonensis</name>
    <dbReference type="NCBI Taxonomy" id="314722"/>
    <lineage>
        <taxon>Bacteria</taxon>
        <taxon>Pseudomonadati</taxon>
        <taxon>Pseudomonadota</taxon>
        <taxon>Gammaproteobacteria</taxon>
        <taxon>Lysobacterales</taxon>
        <taxon>Lysobacteraceae</taxon>
        <taxon>Pseudoxanthomonas</taxon>
    </lineage>
</organism>
<dbReference type="EMBL" id="CP011144">
    <property type="protein sequence ID" value="AKC86202.1"/>
    <property type="molecule type" value="Genomic_DNA"/>
</dbReference>
<accession>A0A0E3Z0T8</accession>
<reference evidence="1 2" key="1">
    <citation type="journal article" date="2015" name="Genome Announc.">
        <title>Complete Genome Sequence of Pseudoxanthomonas suwonensis Strain J1, a Cellulose-Degrading Bacterium Isolated from Leaf- and Wood-Enriched Soil.</title>
        <authorList>
            <person name="Hou L."/>
            <person name="Jiang J."/>
            <person name="Xu Z."/>
            <person name="Zhou Y."/>
            <person name="Leung F.C."/>
        </authorList>
    </citation>
    <scope>NUCLEOTIDE SEQUENCE [LARGE SCALE GENOMIC DNA]</scope>
    <source>
        <strain evidence="1 2">J1</strain>
    </source>
</reference>
<keyword evidence="2" id="KW-1185">Reference proteome</keyword>
<dbReference type="InterPro" id="IPR010835">
    <property type="entry name" value="DUF1439"/>
</dbReference>
<dbReference type="AlphaFoldDB" id="A0A0E3Z0T8"/>
<proteinExistence type="predicted"/>